<dbReference type="AlphaFoldDB" id="A0A1P9WS55"/>
<dbReference type="PRINTS" id="PR00598">
    <property type="entry name" value="HTHMARR"/>
</dbReference>
<dbReference type="Gene3D" id="1.10.10.10">
    <property type="entry name" value="Winged helix-like DNA-binding domain superfamily/Winged helix DNA-binding domain"/>
    <property type="match status" value="1"/>
</dbReference>
<dbReference type="OrthoDB" id="961069at2"/>
<dbReference type="PROSITE" id="PS50995">
    <property type="entry name" value="HTH_MARR_2"/>
    <property type="match status" value="1"/>
</dbReference>
<organism evidence="5 6">
    <name type="scientific">Spirosoma montaniterrae</name>
    <dbReference type="NCBI Taxonomy" id="1178516"/>
    <lineage>
        <taxon>Bacteria</taxon>
        <taxon>Pseudomonadati</taxon>
        <taxon>Bacteroidota</taxon>
        <taxon>Cytophagia</taxon>
        <taxon>Cytophagales</taxon>
        <taxon>Cytophagaceae</taxon>
        <taxon>Spirosoma</taxon>
    </lineage>
</organism>
<evidence type="ECO:0000313" key="6">
    <source>
        <dbReference type="Proteomes" id="UP000187941"/>
    </source>
</evidence>
<evidence type="ECO:0000259" key="4">
    <source>
        <dbReference type="PROSITE" id="PS50995"/>
    </source>
</evidence>
<keyword evidence="6" id="KW-1185">Reference proteome</keyword>
<dbReference type="STRING" id="1178516.AWR27_01740"/>
<dbReference type="PANTHER" id="PTHR42756">
    <property type="entry name" value="TRANSCRIPTIONAL REGULATOR, MARR"/>
    <property type="match status" value="1"/>
</dbReference>
<reference evidence="5 6" key="1">
    <citation type="submission" date="2016-01" db="EMBL/GenBank/DDBJ databases">
        <authorList>
            <person name="Oliw E.H."/>
        </authorList>
    </citation>
    <scope>NUCLEOTIDE SEQUENCE [LARGE SCALE GENOMIC DNA]</scope>
    <source>
        <strain evidence="5 6">DY10</strain>
    </source>
</reference>
<evidence type="ECO:0000313" key="5">
    <source>
        <dbReference type="EMBL" id="AQG78180.1"/>
    </source>
</evidence>
<dbReference type="SMART" id="SM00347">
    <property type="entry name" value="HTH_MARR"/>
    <property type="match status" value="1"/>
</dbReference>
<keyword evidence="1" id="KW-0805">Transcription regulation</keyword>
<dbReference type="GO" id="GO:0003677">
    <property type="term" value="F:DNA binding"/>
    <property type="evidence" value="ECO:0007669"/>
    <property type="project" value="UniProtKB-KW"/>
</dbReference>
<feature type="domain" description="HTH marR-type" evidence="4">
    <location>
        <begin position="79"/>
        <end position="212"/>
    </location>
</feature>
<dbReference type="InterPro" id="IPR000835">
    <property type="entry name" value="HTH_MarR-typ"/>
</dbReference>
<protein>
    <submittedName>
        <fullName evidence="5">MarR family transcriptional regulator</fullName>
    </submittedName>
</protein>
<keyword evidence="3" id="KW-0804">Transcription</keyword>
<accession>A0A1P9WS55</accession>
<dbReference type="EMBL" id="CP014263">
    <property type="protein sequence ID" value="AQG78180.1"/>
    <property type="molecule type" value="Genomic_DNA"/>
</dbReference>
<dbReference type="InterPro" id="IPR036388">
    <property type="entry name" value="WH-like_DNA-bd_sf"/>
</dbReference>
<dbReference type="GO" id="GO:0003700">
    <property type="term" value="F:DNA-binding transcription factor activity"/>
    <property type="evidence" value="ECO:0007669"/>
    <property type="project" value="InterPro"/>
</dbReference>
<dbReference type="KEGG" id="smon:AWR27_01740"/>
<evidence type="ECO:0000256" key="3">
    <source>
        <dbReference type="ARBA" id="ARBA00023163"/>
    </source>
</evidence>
<dbReference type="Pfam" id="PF13463">
    <property type="entry name" value="HTH_27"/>
    <property type="match status" value="1"/>
</dbReference>
<dbReference type="Proteomes" id="UP000187941">
    <property type="component" value="Chromosome"/>
</dbReference>
<dbReference type="PANTHER" id="PTHR42756:SF1">
    <property type="entry name" value="TRANSCRIPTIONAL REPRESSOR OF EMRAB OPERON"/>
    <property type="match status" value="1"/>
</dbReference>
<dbReference type="SUPFAM" id="SSF46785">
    <property type="entry name" value="Winged helix' DNA-binding domain"/>
    <property type="match status" value="1"/>
</dbReference>
<gene>
    <name evidence="5" type="ORF">AWR27_01740</name>
</gene>
<sequence>MDQGERRLIELVNAWATYSEARTEADVAGFCLHYLTEHTQVVPSEHHHPVTEENGLRDEQWVESLTGKANKSLIAIRPEARLGALVGRMAKYAYLYSKKAMQPLDFRSIDDPVYLIVLVQMGTPKKSELIYEMMAEFASGIDVINRLMAMGYVEEFPDEHDRRSKRLRITEQGLAGIQRAFPVMDRVADVAYSSLTDGEKALLVHILDKLDRYHADHYRQSRNADFDDVYDRMVGNKLA</sequence>
<keyword evidence="2" id="KW-0238">DNA-binding</keyword>
<dbReference type="InterPro" id="IPR036390">
    <property type="entry name" value="WH_DNA-bd_sf"/>
</dbReference>
<evidence type="ECO:0000256" key="1">
    <source>
        <dbReference type="ARBA" id="ARBA00023015"/>
    </source>
</evidence>
<proteinExistence type="predicted"/>
<evidence type="ECO:0000256" key="2">
    <source>
        <dbReference type="ARBA" id="ARBA00023125"/>
    </source>
</evidence>
<dbReference type="RefSeq" id="WP_077129601.1">
    <property type="nucleotide sequence ID" value="NZ_CP014263.1"/>
</dbReference>
<name>A0A1P9WS55_9BACT</name>